<comment type="caution">
    <text evidence="7">The sequence shown here is derived from an EMBL/GenBank/DDBJ whole genome shotgun (WGS) entry which is preliminary data.</text>
</comment>
<name>A0AAW9Q7B5_9BURK</name>
<dbReference type="PIRSF" id="PIRSF002741">
    <property type="entry name" value="MppA"/>
    <property type="match status" value="1"/>
</dbReference>
<dbReference type="Proteomes" id="UP001336250">
    <property type="component" value="Unassembled WGS sequence"/>
</dbReference>
<protein>
    <submittedName>
        <fullName evidence="7">ABC transporter substrate-binding protein</fullName>
    </submittedName>
</protein>
<dbReference type="Gene3D" id="3.40.190.10">
    <property type="entry name" value="Periplasmic binding protein-like II"/>
    <property type="match status" value="1"/>
</dbReference>
<dbReference type="GO" id="GO:0043190">
    <property type="term" value="C:ATP-binding cassette (ABC) transporter complex"/>
    <property type="evidence" value="ECO:0007669"/>
    <property type="project" value="InterPro"/>
</dbReference>
<dbReference type="GO" id="GO:0015833">
    <property type="term" value="P:peptide transport"/>
    <property type="evidence" value="ECO:0007669"/>
    <property type="project" value="TreeGrafter"/>
</dbReference>
<dbReference type="GO" id="GO:0030288">
    <property type="term" value="C:outer membrane-bounded periplasmic space"/>
    <property type="evidence" value="ECO:0007669"/>
    <property type="project" value="UniProtKB-ARBA"/>
</dbReference>
<dbReference type="GO" id="GO:1904680">
    <property type="term" value="F:peptide transmembrane transporter activity"/>
    <property type="evidence" value="ECO:0007669"/>
    <property type="project" value="TreeGrafter"/>
</dbReference>
<feature type="chain" id="PRO_5043723757" evidence="5">
    <location>
        <begin position="21"/>
        <end position="613"/>
    </location>
</feature>
<proteinExistence type="inferred from homology"/>
<evidence type="ECO:0000256" key="3">
    <source>
        <dbReference type="ARBA" id="ARBA00022448"/>
    </source>
</evidence>
<dbReference type="InterPro" id="IPR030678">
    <property type="entry name" value="Peptide/Ni-bd"/>
</dbReference>
<dbReference type="EMBL" id="JAZIBG010000028">
    <property type="protein sequence ID" value="MEF7615174.1"/>
    <property type="molecule type" value="Genomic_DNA"/>
</dbReference>
<evidence type="ECO:0000313" key="8">
    <source>
        <dbReference type="Proteomes" id="UP001336250"/>
    </source>
</evidence>
<keyword evidence="8" id="KW-1185">Reference proteome</keyword>
<evidence type="ECO:0000256" key="5">
    <source>
        <dbReference type="SAM" id="SignalP"/>
    </source>
</evidence>
<reference evidence="7 8" key="1">
    <citation type="submission" date="2024-02" db="EMBL/GenBank/DDBJ databases">
        <title>Genome sequence of Aquincola sp. MAHUQ-54.</title>
        <authorList>
            <person name="Huq M.A."/>
        </authorList>
    </citation>
    <scope>NUCLEOTIDE SEQUENCE [LARGE SCALE GENOMIC DNA]</scope>
    <source>
        <strain evidence="7 8">MAHUQ-54</strain>
    </source>
</reference>
<dbReference type="Pfam" id="PF00496">
    <property type="entry name" value="SBP_bac_5"/>
    <property type="match status" value="1"/>
</dbReference>
<dbReference type="Gene3D" id="3.10.105.10">
    <property type="entry name" value="Dipeptide-binding Protein, Domain 3"/>
    <property type="match status" value="1"/>
</dbReference>
<evidence type="ECO:0000256" key="1">
    <source>
        <dbReference type="ARBA" id="ARBA00004196"/>
    </source>
</evidence>
<evidence type="ECO:0000256" key="4">
    <source>
        <dbReference type="ARBA" id="ARBA00022729"/>
    </source>
</evidence>
<accession>A0AAW9Q7B5</accession>
<evidence type="ECO:0000313" key="7">
    <source>
        <dbReference type="EMBL" id="MEF7615174.1"/>
    </source>
</evidence>
<dbReference type="InterPro" id="IPR000914">
    <property type="entry name" value="SBP_5_dom"/>
</dbReference>
<keyword evidence="3" id="KW-0813">Transport</keyword>
<comment type="similarity">
    <text evidence="2">Belongs to the bacterial solute-binding protein 5 family.</text>
</comment>
<dbReference type="InterPro" id="IPR039424">
    <property type="entry name" value="SBP_5"/>
</dbReference>
<feature type="domain" description="Solute-binding protein family 5" evidence="6">
    <location>
        <begin position="82"/>
        <end position="520"/>
    </location>
</feature>
<sequence>MRAARSLAALGTLAAGLALAQAPAPQAAPAAAGTPPKVLRYAFPTAETGFDPAQVSDLYSRTVTPHIFEALYQYDPLARPAKVRPLTADGMPEHSADYRTWTVRLRPGIYFADDPAFGGKPRELVAADYVYTFKRFADPAVRSPAWTWLAQFGFLGLEGLRDAALKDKRPFDYDTPIEGLKALDRYTVQFKLAKPAPRFITGALAGSDLTGAVAREVAERYGADIPAHPVGTGPFVLKQWRRSSLIVLERNPAYRDVRYVAEPAPDDAEGQALLARFKGRRLPMIDRVEISIIEENQPRWLSFLQQQADLIEALPPEFVNQAMPNGKLAPYLAQRGLQAYRNKRSDVTVTFFNMDHPIVGGYTPDKVALRRAIGLALDIESEIRLIRGGQAIPAQSPVVPNTWGYDPAFKSENGDHDPARAKALLDLYGYVDRDGDGWRDMPDGSPLLLEKATQPDQVSRQHDDLWKRNMDAIGVRIRFKPAKWPENLKAARAGTLMMWGVGGLAADPDGLGTFQRFHGQQIGGQNMARFKLPAFDAIYDRLDAMADGPERNALFDEARKLAVAYMPYKAHTHRIATDMAQPWLIGYRRPVFWQDFWQYVDIDAAAQQARMQP</sequence>
<dbReference type="PANTHER" id="PTHR30290:SF10">
    <property type="entry name" value="PERIPLASMIC OLIGOPEPTIDE-BINDING PROTEIN-RELATED"/>
    <property type="match status" value="1"/>
</dbReference>
<dbReference type="AlphaFoldDB" id="A0AAW9Q7B5"/>
<feature type="signal peptide" evidence="5">
    <location>
        <begin position="1"/>
        <end position="20"/>
    </location>
</feature>
<organism evidence="7 8">
    <name type="scientific">Aquincola agrisoli</name>
    <dbReference type="NCBI Taxonomy" id="3119538"/>
    <lineage>
        <taxon>Bacteria</taxon>
        <taxon>Pseudomonadati</taxon>
        <taxon>Pseudomonadota</taxon>
        <taxon>Betaproteobacteria</taxon>
        <taxon>Burkholderiales</taxon>
        <taxon>Sphaerotilaceae</taxon>
        <taxon>Aquincola</taxon>
    </lineage>
</organism>
<keyword evidence="4 5" id="KW-0732">Signal</keyword>
<comment type="subcellular location">
    <subcellularLocation>
        <location evidence="1">Cell envelope</location>
    </subcellularLocation>
</comment>
<dbReference type="PANTHER" id="PTHR30290">
    <property type="entry name" value="PERIPLASMIC BINDING COMPONENT OF ABC TRANSPORTER"/>
    <property type="match status" value="1"/>
</dbReference>
<evidence type="ECO:0000256" key="2">
    <source>
        <dbReference type="ARBA" id="ARBA00005695"/>
    </source>
</evidence>
<evidence type="ECO:0000259" key="6">
    <source>
        <dbReference type="Pfam" id="PF00496"/>
    </source>
</evidence>
<dbReference type="SUPFAM" id="SSF53850">
    <property type="entry name" value="Periplasmic binding protein-like II"/>
    <property type="match status" value="1"/>
</dbReference>
<gene>
    <name evidence="7" type="ORF">V4F39_14730</name>
</gene>